<gene>
    <name evidence="2" type="ORF">PAPOLLO_LOCUS8328</name>
</gene>
<evidence type="ECO:0000259" key="1">
    <source>
        <dbReference type="Pfam" id="PF13843"/>
    </source>
</evidence>
<proteinExistence type="predicted"/>
<dbReference type="Proteomes" id="UP000691718">
    <property type="component" value="Unassembled WGS sequence"/>
</dbReference>
<evidence type="ECO:0000313" key="3">
    <source>
        <dbReference type="Proteomes" id="UP000691718"/>
    </source>
</evidence>
<dbReference type="EMBL" id="CAJQZP010000585">
    <property type="protein sequence ID" value="CAG4970654.1"/>
    <property type="molecule type" value="Genomic_DNA"/>
</dbReference>
<keyword evidence="3" id="KW-1185">Reference proteome</keyword>
<dbReference type="Pfam" id="PF13843">
    <property type="entry name" value="DDE_Tnp_1_7"/>
    <property type="match status" value="1"/>
</dbReference>
<name>A0A8S3WQ81_PARAO</name>
<dbReference type="OrthoDB" id="7701249at2759"/>
<dbReference type="PANTHER" id="PTHR46599:SF6">
    <property type="entry name" value="DUAL SPECIFICITY PHOSPHATASE 26"/>
    <property type="match status" value="1"/>
</dbReference>
<protein>
    <submittedName>
        <fullName evidence="2">(apollo) hypothetical protein</fullName>
    </submittedName>
</protein>
<dbReference type="AlphaFoldDB" id="A0A8S3WQ81"/>
<evidence type="ECO:0000313" key="2">
    <source>
        <dbReference type="EMBL" id="CAG4970654.1"/>
    </source>
</evidence>
<dbReference type="InterPro" id="IPR029526">
    <property type="entry name" value="PGBD"/>
</dbReference>
<sequence length="238" mass="27033">MRSLFQDKFPIPVLMKTKCYQKRNGWEALDETELDAYLGILIFAGVFKSNDESLESLWSEAYGRPIFRATMSLKRFKQISAILRLDKRSDREARKQSDKLAAILGNLNSQASTGESGNQPDKIPEVQDMDAEALAVLGEINIEQEKGPPLHPEIANRWTPILSKGLKKLRPNNPKYQFTCNVSEVFNHLELHQMDTKDVKFQAKKTAMLFALATGQRAQTLASVEIDKIKIEDDKICY</sequence>
<comment type="caution">
    <text evidence="2">The sequence shown here is derived from an EMBL/GenBank/DDBJ whole genome shotgun (WGS) entry which is preliminary data.</text>
</comment>
<accession>A0A8S3WQ81</accession>
<organism evidence="2 3">
    <name type="scientific">Parnassius apollo</name>
    <name type="common">Apollo butterfly</name>
    <name type="synonym">Papilio apollo</name>
    <dbReference type="NCBI Taxonomy" id="110799"/>
    <lineage>
        <taxon>Eukaryota</taxon>
        <taxon>Metazoa</taxon>
        <taxon>Ecdysozoa</taxon>
        <taxon>Arthropoda</taxon>
        <taxon>Hexapoda</taxon>
        <taxon>Insecta</taxon>
        <taxon>Pterygota</taxon>
        <taxon>Neoptera</taxon>
        <taxon>Endopterygota</taxon>
        <taxon>Lepidoptera</taxon>
        <taxon>Glossata</taxon>
        <taxon>Ditrysia</taxon>
        <taxon>Papilionoidea</taxon>
        <taxon>Papilionidae</taxon>
        <taxon>Parnassiinae</taxon>
        <taxon>Parnassini</taxon>
        <taxon>Parnassius</taxon>
        <taxon>Parnassius</taxon>
    </lineage>
</organism>
<dbReference type="PANTHER" id="PTHR46599">
    <property type="entry name" value="PIGGYBAC TRANSPOSABLE ELEMENT-DERIVED PROTEIN 4"/>
    <property type="match status" value="1"/>
</dbReference>
<reference evidence="2" key="1">
    <citation type="submission" date="2021-04" db="EMBL/GenBank/DDBJ databases">
        <authorList>
            <person name="Tunstrom K."/>
        </authorList>
    </citation>
    <scope>NUCLEOTIDE SEQUENCE</scope>
</reference>
<feature type="domain" description="PiggyBac transposable element-derived protein" evidence="1">
    <location>
        <begin position="4"/>
        <end position="103"/>
    </location>
</feature>